<organism evidence="1 2">
    <name type="scientific">Desulfocucumis palustris</name>
    <dbReference type="NCBI Taxonomy" id="1898651"/>
    <lineage>
        <taxon>Bacteria</taxon>
        <taxon>Bacillati</taxon>
        <taxon>Bacillota</taxon>
        <taxon>Clostridia</taxon>
        <taxon>Eubacteriales</taxon>
        <taxon>Desulfocucumaceae</taxon>
        <taxon>Desulfocucumis</taxon>
    </lineage>
</organism>
<comment type="caution">
    <text evidence="1">The sequence shown here is derived from an EMBL/GenBank/DDBJ whole genome shotgun (WGS) entry which is preliminary data.</text>
</comment>
<protein>
    <recommendedName>
        <fullName evidence="3">Phage protein</fullName>
    </recommendedName>
</protein>
<evidence type="ECO:0000313" key="2">
    <source>
        <dbReference type="Proteomes" id="UP000239549"/>
    </source>
</evidence>
<evidence type="ECO:0000313" key="1">
    <source>
        <dbReference type="EMBL" id="GBF32188.1"/>
    </source>
</evidence>
<accession>A0A2L2X7W0</accession>
<proteinExistence type="predicted"/>
<reference evidence="2" key="1">
    <citation type="submission" date="2018-02" db="EMBL/GenBank/DDBJ databases">
        <title>Genome sequence of Desulfocucumis palustris strain NAW-5.</title>
        <authorList>
            <person name="Watanabe M."/>
            <person name="Kojima H."/>
            <person name="Fukui M."/>
        </authorList>
    </citation>
    <scope>NUCLEOTIDE SEQUENCE [LARGE SCALE GENOMIC DNA]</scope>
    <source>
        <strain evidence="2">NAW-5</strain>
    </source>
</reference>
<dbReference type="Proteomes" id="UP000239549">
    <property type="component" value="Unassembled WGS sequence"/>
</dbReference>
<dbReference type="EMBL" id="BFAV01000019">
    <property type="protein sequence ID" value="GBF32188.1"/>
    <property type="molecule type" value="Genomic_DNA"/>
</dbReference>
<evidence type="ECO:0008006" key="3">
    <source>
        <dbReference type="Google" id="ProtNLM"/>
    </source>
</evidence>
<sequence>MVSLDCPTACCISPGKREEGNSEVYVTNFIFDIYTNDDVSLALTIAQKISDLFESAIPCFANSVTFEGLFVSAYESESDLANTYCFTTVIQFSMGMGK</sequence>
<dbReference type="AlphaFoldDB" id="A0A2L2X7W0"/>
<keyword evidence="2" id="KW-1185">Reference proteome</keyword>
<gene>
    <name evidence="1" type="ORF">DCCM_0379</name>
</gene>
<name>A0A2L2X7W0_9FIRM</name>